<name>A0A2G9T336_TELCI</name>
<gene>
    <name evidence="1" type="ORF">TELCIR_26341</name>
</gene>
<evidence type="ECO:0000313" key="2">
    <source>
        <dbReference type="Proteomes" id="UP000230423"/>
    </source>
</evidence>
<organism evidence="1 2">
    <name type="scientific">Teladorsagia circumcincta</name>
    <name type="common">Brown stomach worm</name>
    <name type="synonym">Ostertagia circumcincta</name>
    <dbReference type="NCBI Taxonomy" id="45464"/>
    <lineage>
        <taxon>Eukaryota</taxon>
        <taxon>Metazoa</taxon>
        <taxon>Ecdysozoa</taxon>
        <taxon>Nematoda</taxon>
        <taxon>Chromadorea</taxon>
        <taxon>Rhabditida</taxon>
        <taxon>Rhabditina</taxon>
        <taxon>Rhabditomorpha</taxon>
        <taxon>Strongyloidea</taxon>
        <taxon>Trichostrongylidae</taxon>
        <taxon>Teladorsagia</taxon>
    </lineage>
</organism>
<sequence>PPTGPQAHGNPNAGYPGYASYGSQIRFVAKKKDTAMAELGTPTAVRSSNVIKVDNAMKYLEGITLFGLTLQFKRSMQTAVKDVA</sequence>
<dbReference type="AlphaFoldDB" id="A0A2G9T336"/>
<proteinExistence type="predicted"/>
<protein>
    <submittedName>
        <fullName evidence="1">Uncharacterized protein</fullName>
    </submittedName>
</protein>
<dbReference type="OrthoDB" id="302770at2759"/>
<feature type="non-terminal residue" evidence="1">
    <location>
        <position position="1"/>
    </location>
</feature>
<evidence type="ECO:0000313" key="1">
    <source>
        <dbReference type="EMBL" id="PIO52353.1"/>
    </source>
</evidence>
<dbReference type="Proteomes" id="UP000230423">
    <property type="component" value="Unassembled WGS sequence"/>
</dbReference>
<reference evidence="1 2" key="1">
    <citation type="submission" date="2015-09" db="EMBL/GenBank/DDBJ databases">
        <title>Draft genome of the parasitic nematode Teladorsagia circumcincta isolate WARC Sus (inbred).</title>
        <authorList>
            <person name="Mitreva M."/>
        </authorList>
    </citation>
    <scope>NUCLEOTIDE SEQUENCE [LARGE SCALE GENOMIC DNA]</scope>
    <source>
        <strain evidence="1 2">S</strain>
    </source>
</reference>
<dbReference type="EMBL" id="KZ428222">
    <property type="protein sequence ID" value="PIO52353.1"/>
    <property type="molecule type" value="Genomic_DNA"/>
</dbReference>
<keyword evidence="2" id="KW-1185">Reference proteome</keyword>
<accession>A0A2G9T336</accession>